<feature type="compositionally biased region" description="Low complexity" evidence="1">
    <location>
        <begin position="246"/>
        <end position="260"/>
    </location>
</feature>
<name>A0AAN9JXE4_CANGL</name>
<proteinExistence type="predicted"/>
<reference evidence="2 3" key="1">
    <citation type="submission" date="2024-01" db="EMBL/GenBank/DDBJ databases">
        <title>The genomes of 5 underutilized Papilionoideae crops provide insights into root nodulation and disease resistanc.</title>
        <authorList>
            <person name="Jiang F."/>
        </authorList>
    </citation>
    <scope>NUCLEOTIDE SEQUENCE [LARGE SCALE GENOMIC DNA]</scope>
    <source>
        <strain evidence="2">LVBAO_FW01</strain>
        <tissue evidence="2">Leaves</tissue>
    </source>
</reference>
<dbReference type="EMBL" id="JAYMYQ010000011">
    <property type="protein sequence ID" value="KAK7306074.1"/>
    <property type="molecule type" value="Genomic_DNA"/>
</dbReference>
<protein>
    <submittedName>
        <fullName evidence="2">Uncharacterized protein</fullName>
    </submittedName>
</protein>
<comment type="caution">
    <text evidence="2">The sequence shown here is derived from an EMBL/GenBank/DDBJ whole genome shotgun (WGS) entry which is preliminary data.</text>
</comment>
<evidence type="ECO:0000313" key="2">
    <source>
        <dbReference type="EMBL" id="KAK7306074.1"/>
    </source>
</evidence>
<dbReference type="AlphaFoldDB" id="A0AAN9JXE4"/>
<feature type="region of interest" description="Disordered" evidence="1">
    <location>
        <begin position="240"/>
        <end position="262"/>
    </location>
</feature>
<sequence length="494" mass="55656">MATLERSTPPYVLFSAAILVRPESFVRWGLLVKPIPLDSRGHRPVPLLSCVASNLTFGNPLHDIYAASSCQPHKPDACSPMTSLFWNAKQTVLFARGITSRHDNLLTHGRAECRSTHDSTTCLGARVLFPHPAWEGSSTHESTIWLGVFWTVMFLWPQQRCSELASGQRHSRHGQLRLSWRRSVHASLGRSTQVFRIISQIQIKVVSGFRIISSDQPLRITDIYREEVISTHAYSNQTSESRKKLTLTSQSTNTSSTPPSAKRMQLNLTTGCLRFAGAPIDLNEDEGLDSTSTSRISFSIDRVLQSELDSLSRLLPSLLYRRLNIRKEGGVASKLRKRERRKKLSFDERLSHRLRNLNAKRPWEHLLPRRQKLSRKVQSTARLLRPLAIPPEWDVQFLSRICQSLMSMQNRLESDTHMLLAANTLTKVRAVCDMCTTQQSQPRLSHGIGMMASLGVPYTSKMTHQNLGTSGMVCQKTWLGTVESSGQDSVVVPE</sequence>
<accession>A0AAN9JXE4</accession>
<keyword evidence="3" id="KW-1185">Reference proteome</keyword>
<evidence type="ECO:0000256" key="1">
    <source>
        <dbReference type="SAM" id="MobiDB-lite"/>
    </source>
</evidence>
<gene>
    <name evidence="2" type="ORF">VNO77_43993</name>
</gene>
<organism evidence="2 3">
    <name type="scientific">Canavalia gladiata</name>
    <name type="common">Sword bean</name>
    <name type="synonym">Dolichos gladiatus</name>
    <dbReference type="NCBI Taxonomy" id="3824"/>
    <lineage>
        <taxon>Eukaryota</taxon>
        <taxon>Viridiplantae</taxon>
        <taxon>Streptophyta</taxon>
        <taxon>Embryophyta</taxon>
        <taxon>Tracheophyta</taxon>
        <taxon>Spermatophyta</taxon>
        <taxon>Magnoliopsida</taxon>
        <taxon>eudicotyledons</taxon>
        <taxon>Gunneridae</taxon>
        <taxon>Pentapetalae</taxon>
        <taxon>rosids</taxon>
        <taxon>fabids</taxon>
        <taxon>Fabales</taxon>
        <taxon>Fabaceae</taxon>
        <taxon>Papilionoideae</taxon>
        <taxon>50 kb inversion clade</taxon>
        <taxon>NPAAA clade</taxon>
        <taxon>indigoferoid/millettioid clade</taxon>
        <taxon>Phaseoleae</taxon>
        <taxon>Canavalia</taxon>
    </lineage>
</organism>
<evidence type="ECO:0000313" key="3">
    <source>
        <dbReference type="Proteomes" id="UP001367508"/>
    </source>
</evidence>
<dbReference type="Proteomes" id="UP001367508">
    <property type="component" value="Unassembled WGS sequence"/>
</dbReference>